<dbReference type="PANTHER" id="PTHR15642:SF3">
    <property type="entry name" value="CYTOCHROME C OXIDASE ASSEMBLY FACTOR 3 HOMOLOG, MITOCHONDRIAL"/>
    <property type="match status" value="1"/>
</dbReference>
<dbReference type="GO" id="GO:0005743">
    <property type="term" value="C:mitochondrial inner membrane"/>
    <property type="evidence" value="ECO:0007669"/>
    <property type="project" value="UniProtKB-UniRule"/>
</dbReference>
<comment type="function">
    <text evidence="1">Core component of the MITRAC (mitochondrial translation regulation assembly intermediate of cytochrome c oxidase complex) complex, that regulates cytochrome c oxidase assembly. MITRAC complexes regulate both translation of mitochondrial encoded components and assembly of nuclear-encoded components imported in mitochondrion. Required for efficient translation of MT-CO1 and mitochondrial respiratory chain complex IV assembly.</text>
</comment>
<evidence type="ECO:0000256" key="8">
    <source>
        <dbReference type="RuleBase" id="RU367056"/>
    </source>
</evidence>
<dbReference type="InterPro" id="IPR018628">
    <property type="entry name" value="Coa3_CC"/>
</dbReference>
<comment type="subunit">
    <text evidence="8">Component of 250-400 kDa complexes called cytochrome oxidase assembly intermediates or COA complexes.</text>
</comment>
<reference evidence="11" key="1">
    <citation type="submission" date="2022-02" db="EMBL/GenBank/DDBJ databases">
        <title>Atlantic sturgeon de novo genome assembly.</title>
        <authorList>
            <person name="Stock M."/>
            <person name="Klopp C."/>
            <person name="Guiguen Y."/>
            <person name="Cabau C."/>
            <person name="Parinello H."/>
            <person name="Santidrian Yebra-Pimentel E."/>
            <person name="Kuhl H."/>
            <person name="Dirks R.P."/>
            <person name="Guessner J."/>
            <person name="Wuertz S."/>
            <person name="Du K."/>
            <person name="Schartl M."/>
        </authorList>
    </citation>
    <scope>NUCLEOTIDE SEQUENCE</scope>
    <source>
        <strain evidence="11">STURGEONOMICS-FGT-2020</strain>
        <tissue evidence="11">Whole blood</tissue>
    </source>
</reference>
<protein>
    <recommendedName>
        <fullName evidence="8">Cytochrome c oxidase assembly factor 3</fullName>
    </recommendedName>
</protein>
<gene>
    <name evidence="11" type="ORF">AOXY_G23025</name>
</gene>
<keyword evidence="6 8" id="KW-0496">Mitochondrion</keyword>
<accession>A0AAD8FZT7</accession>
<evidence type="ECO:0000256" key="4">
    <source>
        <dbReference type="ARBA" id="ARBA00022692"/>
    </source>
</evidence>
<comment type="subcellular location">
    <subcellularLocation>
        <location evidence="2">Mitochondrion membrane</location>
        <topology evidence="2">Single-pass membrane protein</topology>
    </subcellularLocation>
</comment>
<dbReference type="EMBL" id="JAGXEW010000023">
    <property type="protein sequence ID" value="KAK1159124.1"/>
    <property type="molecule type" value="Genomic_DNA"/>
</dbReference>
<keyword evidence="8" id="KW-0999">Mitochondrion inner membrane</keyword>
<evidence type="ECO:0000256" key="5">
    <source>
        <dbReference type="ARBA" id="ARBA00022989"/>
    </source>
</evidence>
<evidence type="ECO:0000313" key="12">
    <source>
        <dbReference type="Proteomes" id="UP001230051"/>
    </source>
</evidence>
<keyword evidence="7 8" id="KW-0472">Membrane</keyword>
<evidence type="ECO:0000259" key="10">
    <source>
        <dbReference type="Pfam" id="PF09813"/>
    </source>
</evidence>
<comment type="function">
    <text evidence="8">Required for assembly of cytochrome c oxidase (complex IV).</text>
</comment>
<dbReference type="GO" id="GO:0033617">
    <property type="term" value="P:mitochondrial respiratory chain complex IV assembly"/>
    <property type="evidence" value="ECO:0007669"/>
    <property type="project" value="UniProtKB-UniRule"/>
</dbReference>
<evidence type="ECO:0000256" key="3">
    <source>
        <dbReference type="ARBA" id="ARBA00007035"/>
    </source>
</evidence>
<sequence length="97" mass="10998">MSEKVPQEDPRASFAKRIDPKKEPLTPEQVAFIRRVELEQWKKNSQKLRGRNIFTGLAIGGLVLGIYNLSLNAEKFLDELEEEAKVARTRASKTSAN</sequence>
<dbReference type="Pfam" id="PF09813">
    <property type="entry name" value="Coa3_cc"/>
    <property type="match status" value="1"/>
</dbReference>
<dbReference type="PANTHER" id="PTHR15642">
    <property type="entry name" value="CYTOCHROME C OXIDASE ASSEMBLY FACTOR 3, MITOCHONDRIAL"/>
    <property type="match status" value="1"/>
</dbReference>
<feature type="transmembrane region" description="Helical" evidence="8">
    <location>
        <begin position="52"/>
        <end position="70"/>
    </location>
</feature>
<dbReference type="InterPro" id="IPR041752">
    <property type="entry name" value="Coa3"/>
</dbReference>
<feature type="region of interest" description="Disordered" evidence="9">
    <location>
        <begin position="1"/>
        <end position="21"/>
    </location>
</feature>
<evidence type="ECO:0000256" key="6">
    <source>
        <dbReference type="ARBA" id="ARBA00023128"/>
    </source>
</evidence>
<evidence type="ECO:0000256" key="9">
    <source>
        <dbReference type="SAM" id="MobiDB-lite"/>
    </source>
</evidence>
<evidence type="ECO:0000256" key="1">
    <source>
        <dbReference type="ARBA" id="ARBA00003429"/>
    </source>
</evidence>
<feature type="domain" description="Cytochrome c oxidase assembly factor 3 mitochondrial coiled-coil" evidence="10">
    <location>
        <begin position="40"/>
        <end position="83"/>
    </location>
</feature>
<keyword evidence="4 8" id="KW-0812">Transmembrane</keyword>
<evidence type="ECO:0000313" key="11">
    <source>
        <dbReference type="EMBL" id="KAK1159124.1"/>
    </source>
</evidence>
<dbReference type="Proteomes" id="UP001230051">
    <property type="component" value="Unassembled WGS sequence"/>
</dbReference>
<evidence type="ECO:0000256" key="2">
    <source>
        <dbReference type="ARBA" id="ARBA00004304"/>
    </source>
</evidence>
<evidence type="ECO:0000256" key="7">
    <source>
        <dbReference type="ARBA" id="ARBA00023136"/>
    </source>
</evidence>
<dbReference type="AlphaFoldDB" id="A0AAD8FZT7"/>
<organism evidence="11 12">
    <name type="scientific">Acipenser oxyrinchus oxyrinchus</name>
    <dbReference type="NCBI Taxonomy" id="40147"/>
    <lineage>
        <taxon>Eukaryota</taxon>
        <taxon>Metazoa</taxon>
        <taxon>Chordata</taxon>
        <taxon>Craniata</taxon>
        <taxon>Vertebrata</taxon>
        <taxon>Euteleostomi</taxon>
        <taxon>Actinopterygii</taxon>
        <taxon>Chondrostei</taxon>
        <taxon>Acipenseriformes</taxon>
        <taxon>Acipenseridae</taxon>
        <taxon>Acipenser</taxon>
    </lineage>
</organism>
<proteinExistence type="inferred from homology"/>
<keyword evidence="12" id="KW-1185">Reference proteome</keyword>
<comment type="caution">
    <text evidence="11">The sequence shown here is derived from an EMBL/GenBank/DDBJ whole genome shotgun (WGS) entry which is preliminary data.</text>
</comment>
<keyword evidence="5 8" id="KW-1133">Transmembrane helix</keyword>
<name>A0AAD8FZT7_ACIOX</name>
<comment type="similarity">
    <text evidence="3 8">Belongs to the COA3 family.</text>
</comment>